<gene>
    <name evidence="1" type="ORF">GP486_001980</name>
</gene>
<dbReference type="EMBL" id="JAGHQM010000201">
    <property type="protein sequence ID" value="KAH0563443.1"/>
    <property type="molecule type" value="Genomic_DNA"/>
</dbReference>
<accession>A0A9P8LFL8</accession>
<evidence type="ECO:0000313" key="1">
    <source>
        <dbReference type="EMBL" id="KAH0563443.1"/>
    </source>
</evidence>
<dbReference type="Proteomes" id="UP000750711">
    <property type="component" value="Unassembled WGS sequence"/>
</dbReference>
<reference evidence="1" key="1">
    <citation type="submission" date="2021-03" db="EMBL/GenBank/DDBJ databases">
        <title>Comparative genomics and phylogenomic investigation of the class Geoglossomycetes provide insights into ecological specialization and systematics.</title>
        <authorList>
            <person name="Melie T."/>
            <person name="Pirro S."/>
            <person name="Miller A.N."/>
            <person name="Quandt A."/>
        </authorList>
    </citation>
    <scope>NUCLEOTIDE SEQUENCE</scope>
    <source>
        <strain evidence="1">CAQ_001_2017</strain>
    </source>
</reference>
<name>A0A9P8LFL8_9PEZI</name>
<feature type="non-terminal residue" evidence="1">
    <location>
        <position position="109"/>
    </location>
</feature>
<dbReference type="GO" id="GO:0030729">
    <property type="term" value="F:acetoacetate-CoA ligase activity"/>
    <property type="evidence" value="ECO:0007669"/>
    <property type="project" value="TreeGrafter"/>
</dbReference>
<evidence type="ECO:0000313" key="2">
    <source>
        <dbReference type="Proteomes" id="UP000750711"/>
    </source>
</evidence>
<dbReference type="PANTHER" id="PTHR42921">
    <property type="entry name" value="ACETOACETYL-COA SYNTHETASE"/>
    <property type="match status" value="1"/>
</dbReference>
<comment type="caution">
    <text evidence="1">The sequence shown here is derived from an EMBL/GenBank/DDBJ whole genome shotgun (WGS) entry which is preliminary data.</text>
</comment>
<dbReference type="AlphaFoldDB" id="A0A9P8LFL8"/>
<dbReference type="PANTHER" id="PTHR42921:SF4">
    <property type="entry name" value="ACETOACETYL-COA SYNTHASE (AFU_ORTHOLOGUE AFUA_8G04770)"/>
    <property type="match status" value="1"/>
</dbReference>
<sequence>MSGGTDIAGCFALGNPLTPLYSGGCQGPSLGTAMAVYDQAEGNGVLGNPVEDGVPGELVAWVATLGSKQIILSLIRVRDSTKPFPNMPVMFWGTNGGKKYFESYFAKFD</sequence>
<protein>
    <submittedName>
        <fullName evidence="1">Uncharacterized protein</fullName>
    </submittedName>
</protein>
<proteinExistence type="predicted"/>
<organism evidence="1 2">
    <name type="scientific">Trichoglossum hirsutum</name>
    <dbReference type="NCBI Taxonomy" id="265104"/>
    <lineage>
        <taxon>Eukaryota</taxon>
        <taxon>Fungi</taxon>
        <taxon>Dikarya</taxon>
        <taxon>Ascomycota</taxon>
        <taxon>Pezizomycotina</taxon>
        <taxon>Geoglossomycetes</taxon>
        <taxon>Geoglossales</taxon>
        <taxon>Geoglossaceae</taxon>
        <taxon>Trichoglossum</taxon>
    </lineage>
</organism>
<keyword evidence="2" id="KW-1185">Reference proteome</keyword>